<dbReference type="Pfam" id="PF02875">
    <property type="entry name" value="Mur_ligase_C"/>
    <property type="match status" value="1"/>
</dbReference>
<dbReference type="GO" id="GO:0000287">
    <property type="term" value="F:magnesium ion binding"/>
    <property type="evidence" value="ECO:0007669"/>
    <property type="project" value="UniProtKB-UniRule"/>
</dbReference>
<feature type="binding site" evidence="20">
    <location>
        <position position="457"/>
    </location>
    <ligand>
        <name>meso-2,6-diaminopimelate</name>
        <dbReference type="ChEBI" id="CHEBI:57791"/>
    </ligand>
</feature>
<keyword evidence="4 20" id="KW-0436">Ligase</keyword>
<proteinExistence type="inferred from homology"/>
<keyword evidence="6 20" id="KW-0547">Nucleotide-binding</keyword>
<evidence type="ECO:0000256" key="1">
    <source>
        <dbReference type="ARBA" id="ARBA00004752"/>
    </source>
</evidence>
<evidence type="ECO:0000259" key="23">
    <source>
        <dbReference type="Pfam" id="PF02875"/>
    </source>
</evidence>
<dbReference type="SUPFAM" id="SSF53244">
    <property type="entry name" value="MurD-like peptide ligases, peptide-binding domain"/>
    <property type="match status" value="1"/>
</dbReference>
<evidence type="ECO:0000256" key="18">
    <source>
        <dbReference type="ARBA" id="ARBA00076158"/>
    </source>
</evidence>
<reference evidence="25 26" key="1">
    <citation type="submission" date="2019-03" db="EMBL/GenBank/DDBJ databases">
        <title>Genomic Encyclopedia of Type Strains, Phase IV (KMG-IV): sequencing the most valuable type-strain genomes for metagenomic binning, comparative biology and taxonomic classification.</title>
        <authorList>
            <person name="Goeker M."/>
        </authorList>
    </citation>
    <scope>NUCLEOTIDE SEQUENCE [LARGE SCALE GENOMIC DNA]</scope>
    <source>
        <strain evidence="25 26">DSM 19377</strain>
    </source>
</reference>
<dbReference type="OrthoDB" id="9800958at2"/>
<dbReference type="InterPro" id="IPR004101">
    <property type="entry name" value="Mur_ligase_C"/>
</dbReference>
<comment type="PTM">
    <text evidence="20">Carboxylation is probably crucial for Mg(2+) binding and, consequently, for the gamma-phosphate positioning of ATP.</text>
</comment>
<comment type="similarity">
    <text evidence="2 20">Belongs to the MurCDEF family. MurE subfamily.</text>
</comment>
<dbReference type="FunFam" id="3.90.190.20:FF:000006">
    <property type="entry name" value="UDP-N-acetylmuramoyl-L-alanyl-D-glutamate--2,6-diaminopimelate ligase"/>
    <property type="match status" value="1"/>
</dbReference>
<evidence type="ECO:0000256" key="14">
    <source>
        <dbReference type="ARBA" id="ARBA00056782"/>
    </source>
</evidence>
<feature type="binding site" evidence="20">
    <location>
        <begin position="150"/>
        <end position="151"/>
    </location>
    <ligand>
        <name>UDP-N-acetyl-alpha-D-muramoyl-L-alanyl-D-glutamate</name>
        <dbReference type="ChEBI" id="CHEBI:83900"/>
    </ligand>
</feature>
<accession>A0A4R2P3C2</accession>
<dbReference type="Pfam" id="PF08245">
    <property type="entry name" value="Mur_ligase_M"/>
    <property type="match status" value="1"/>
</dbReference>
<feature type="binding site" evidence="20">
    <location>
        <position position="461"/>
    </location>
    <ligand>
        <name>meso-2,6-diaminopimelate</name>
        <dbReference type="ChEBI" id="CHEBI:57791"/>
    </ligand>
</feature>
<keyword evidence="11 20" id="KW-0131">Cell cycle</keyword>
<comment type="function">
    <text evidence="14 20">Catalyzes the addition of meso-diaminopimelic acid to the nucleotide precursor UDP-N-acetylmuramoyl-L-alanyl-D-glutamate (UMAG) in the biosynthesis of bacterial cell-wall peptidoglycan.</text>
</comment>
<dbReference type="Gene3D" id="3.40.1190.10">
    <property type="entry name" value="Mur-like, catalytic domain"/>
    <property type="match status" value="1"/>
</dbReference>
<evidence type="ECO:0000256" key="16">
    <source>
        <dbReference type="ARBA" id="ARBA00072883"/>
    </source>
</evidence>
<evidence type="ECO:0000256" key="3">
    <source>
        <dbReference type="ARBA" id="ARBA00022490"/>
    </source>
</evidence>
<dbReference type="InterPro" id="IPR036615">
    <property type="entry name" value="Mur_ligase_C_dom_sf"/>
</dbReference>
<keyword evidence="3 20" id="KW-0963">Cytoplasm</keyword>
<keyword evidence="8 20" id="KW-0460">Magnesium</keyword>
<organism evidence="25 26">
    <name type="scientific">Scopulibacillus darangshiensis</name>
    <dbReference type="NCBI Taxonomy" id="442528"/>
    <lineage>
        <taxon>Bacteria</taxon>
        <taxon>Bacillati</taxon>
        <taxon>Bacillota</taxon>
        <taxon>Bacilli</taxon>
        <taxon>Bacillales</taxon>
        <taxon>Sporolactobacillaceae</taxon>
        <taxon>Scopulibacillus</taxon>
    </lineage>
</organism>
<keyword evidence="9 20" id="KW-0133">Cell shape</keyword>
<dbReference type="GO" id="GO:0005524">
    <property type="term" value="F:ATP binding"/>
    <property type="evidence" value="ECO:0007669"/>
    <property type="project" value="UniProtKB-UniRule"/>
</dbReference>
<feature type="modified residue" description="N6-carboxylysine" evidence="20">
    <location>
        <position position="217"/>
    </location>
</feature>
<dbReference type="GO" id="GO:0071555">
    <property type="term" value="P:cell wall organization"/>
    <property type="evidence" value="ECO:0007669"/>
    <property type="project" value="UniProtKB-KW"/>
</dbReference>
<evidence type="ECO:0000256" key="15">
    <source>
        <dbReference type="ARBA" id="ARBA00066633"/>
    </source>
</evidence>
<dbReference type="EC" id="6.3.2.13" evidence="15 20"/>
<dbReference type="GO" id="GO:0005737">
    <property type="term" value="C:cytoplasm"/>
    <property type="evidence" value="ECO:0007669"/>
    <property type="project" value="UniProtKB-SubCell"/>
</dbReference>
<feature type="binding site" evidence="20">
    <location>
        <begin position="407"/>
        <end position="410"/>
    </location>
    <ligand>
        <name>meso-2,6-diaminopimelate</name>
        <dbReference type="ChEBI" id="CHEBI:57791"/>
    </ligand>
</feature>
<gene>
    <name evidence="20" type="primary">murE</name>
    <name evidence="25" type="ORF">EV207_1129</name>
</gene>
<comment type="caution">
    <text evidence="25">The sequence shown here is derived from an EMBL/GenBank/DDBJ whole genome shotgun (WGS) entry which is preliminary data.</text>
</comment>
<feature type="binding site" evidence="20">
    <location>
        <position position="149"/>
    </location>
    <ligand>
        <name>UDP-N-acetyl-alpha-D-muramoyl-L-alanyl-D-glutamate</name>
        <dbReference type="ChEBI" id="CHEBI:83900"/>
    </ligand>
</feature>
<evidence type="ECO:0000256" key="4">
    <source>
        <dbReference type="ARBA" id="ARBA00022598"/>
    </source>
</evidence>
<feature type="binding site" evidence="20">
    <location>
        <position position="383"/>
    </location>
    <ligand>
        <name>meso-2,6-diaminopimelate</name>
        <dbReference type="ChEBI" id="CHEBI:57791"/>
    </ligand>
</feature>
<dbReference type="Proteomes" id="UP000295416">
    <property type="component" value="Unassembled WGS sequence"/>
</dbReference>
<dbReference type="HAMAP" id="MF_00208">
    <property type="entry name" value="MurE"/>
    <property type="match status" value="1"/>
</dbReference>
<dbReference type="GO" id="GO:0051301">
    <property type="term" value="P:cell division"/>
    <property type="evidence" value="ECO:0007669"/>
    <property type="project" value="UniProtKB-KW"/>
</dbReference>
<evidence type="ECO:0000256" key="11">
    <source>
        <dbReference type="ARBA" id="ARBA00023306"/>
    </source>
</evidence>
<dbReference type="Gene3D" id="3.40.1390.10">
    <property type="entry name" value="MurE/MurF, N-terminal domain"/>
    <property type="match status" value="1"/>
</dbReference>
<evidence type="ECO:0000259" key="24">
    <source>
        <dbReference type="Pfam" id="PF08245"/>
    </source>
</evidence>
<evidence type="ECO:0000256" key="19">
    <source>
        <dbReference type="ARBA" id="ARBA00081560"/>
    </source>
</evidence>
<evidence type="ECO:0000256" key="17">
    <source>
        <dbReference type="ARBA" id="ARBA00075482"/>
    </source>
</evidence>
<feature type="binding site" evidence="20">
    <location>
        <position position="30"/>
    </location>
    <ligand>
        <name>UDP-N-acetyl-alpha-D-muramoyl-L-alanyl-D-glutamate</name>
        <dbReference type="ChEBI" id="CHEBI:83900"/>
    </ligand>
</feature>
<keyword evidence="12 20" id="KW-0961">Cell wall biogenesis/degradation</keyword>
<evidence type="ECO:0000256" key="2">
    <source>
        <dbReference type="ARBA" id="ARBA00005898"/>
    </source>
</evidence>
<protein>
    <recommendedName>
        <fullName evidence="16 20">UDP-N-acetylmuramoyl-L-alanyl-D-glutamate--2,6-diaminopimelate ligase</fullName>
        <ecNumber evidence="15 20">6.3.2.13</ecNumber>
    </recommendedName>
    <alternativeName>
        <fullName evidence="17 20">Meso-A2pm-adding enzyme</fullName>
    </alternativeName>
    <alternativeName>
        <fullName evidence="18 20">Meso-diaminopimelate-adding enzyme</fullName>
    </alternativeName>
    <alternativeName>
        <fullName evidence="19 20">UDP-MurNAc-L-Ala-D-Glu:meso-diaminopimelate ligase</fullName>
    </alternativeName>
    <alternativeName>
        <fullName evidence="20">UDP-MurNAc-tripeptide synthetase</fullName>
    </alternativeName>
    <alternativeName>
        <fullName evidence="20">UDP-N-acetylmuramyl-tripeptide synthetase</fullName>
    </alternativeName>
</protein>
<dbReference type="UniPathway" id="UPA00219"/>
<feature type="domain" description="Mur ligase central" evidence="24">
    <location>
        <begin position="106"/>
        <end position="311"/>
    </location>
</feature>
<evidence type="ECO:0000256" key="21">
    <source>
        <dbReference type="RuleBase" id="RU004135"/>
    </source>
</evidence>
<feature type="binding site" evidence="20">
    <location>
        <begin position="108"/>
        <end position="114"/>
    </location>
    <ligand>
        <name>ATP</name>
        <dbReference type="ChEBI" id="CHEBI:30616"/>
    </ligand>
</feature>
<dbReference type="RefSeq" id="WP_132746075.1">
    <property type="nucleotide sequence ID" value="NZ_SLXK01000012.1"/>
</dbReference>
<dbReference type="GO" id="GO:0008765">
    <property type="term" value="F:UDP-N-acetylmuramoylalanyl-D-glutamate-2,6-diaminopimelate ligase activity"/>
    <property type="evidence" value="ECO:0007669"/>
    <property type="project" value="UniProtKB-UniRule"/>
</dbReference>
<evidence type="ECO:0000256" key="5">
    <source>
        <dbReference type="ARBA" id="ARBA00022618"/>
    </source>
</evidence>
<dbReference type="NCBIfam" id="TIGR01085">
    <property type="entry name" value="murE"/>
    <property type="match status" value="1"/>
</dbReference>
<evidence type="ECO:0000256" key="12">
    <source>
        <dbReference type="ARBA" id="ARBA00023316"/>
    </source>
</evidence>
<evidence type="ECO:0000256" key="7">
    <source>
        <dbReference type="ARBA" id="ARBA00022840"/>
    </source>
</evidence>
<dbReference type="InterPro" id="IPR035911">
    <property type="entry name" value="MurE/MurF_N"/>
</dbReference>
<feature type="binding site" evidence="20">
    <location>
        <position position="183"/>
    </location>
    <ligand>
        <name>UDP-N-acetyl-alpha-D-muramoyl-L-alanyl-D-glutamate</name>
        <dbReference type="ChEBI" id="CHEBI:83900"/>
    </ligand>
</feature>
<dbReference type="InterPro" id="IPR000713">
    <property type="entry name" value="Mur_ligase_N"/>
</dbReference>
<name>A0A4R2P3C2_9BACL</name>
<evidence type="ECO:0000256" key="8">
    <source>
        <dbReference type="ARBA" id="ARBA00022842"/>
    </source>
</evidence>
<feature type="short sequence motif" description="Meso-diaminopimelate recognition motif" evidence="20">
    <location>
        <begin position="407"/>
        <end position="410"/>
    </location>
</feature>
<comment type="cofactor">
    <cofactor evidence="20">
        <name>Mg(2+)</name>
        <dbReference type="ChEBI" id="CHEBI:18420"/>
    </cofactor>
</comment>
<feature type="domain" description="Mur ligase C-terminal" evidence="23">
    <location>
        <begin position="334"/>
        <end position="459"/>
    </location>
</feature>
<dbReference type="GO" id="GO:0009252">
    <property type="term" value="P:peptidoglycan biosynthetic process"/>
    <property type="evidence" value="ECO:0007669"/>
    <property type="project" value="UniProtKB-UniRule"/>
</dbReference>
<feature type="domain" description="Mur ligase N-terminal catalytic" evidence="22">
    <location>
        <begin position="26"/>
        <end position="93"/>
    </location>
</feature>
<dbReference type="InterPro" id="IPR013221">
    <property type="entry name" value="Mur_ligase_cen"/>
</dbReference>
<keyword evidence="10 20" id="KW-0573">Peptidoglycan synthesis</keyword>
<evidence type="ECO:0000259" key="22">
    <source>
        <dbReference type="Pfam" id="PF01225"/>
    </source>
</evidence>
<keyword evidence="26" id="KW-1185">Reference proteome</keyword>
<evidence type="ECO:0000313" key="25">
    <source>
        <dbReference type="EMBL" id="TCP29087.1"/>
    </source>
</evidence>
<comment type="subcellular location">
    <subcellularLocation>
        <location evidence="20 21">Cytoplasm</location>
    </subcellularLocation>
</comment>
<comment type="caution">
    <text evidence="20">Lacks conserved residue(s) required for the propagation of feature annotation.</text>
</comment>
<dbReference type="SUPFAM" id="SSF63418">
    <property type="entry name" value="MurE/MurF N-terminal domain"/>
    <property type="match status" value="1"/>
</dbReference>
<evidence type="ECO:0000313" key="26">
    <source>
        <dbReference type="Proteomes" id="UP000295416"/>
    </source>
</evidence>
<sequence length="489" mass="54095">MKLNECINPLLNYKKSNDHNPDILRLEIDSRNVEPNTLFFCISGLQLDGHKFAAEAAKRGAAAIVAEKPLEVNVPVIYVADSRRALAIISDYYYGQPSHNLHLIGVTGTNGKTSITHIIKAIQDDAGVSTGLVGTMGIRYNDKLVPVNNTTPESFVLQKAFREMANDDVASAVMEVSSHALHQGRVRGCDFNIAVFTNLTQDHLDYHPTMKDYLYAKGLLFSQLGNTYDTNHVKAAVLNQDDAASEEYKHMTSASVFTYGIENQADFRAENIEITSNGTQFDLVTRDGRFPVMMKLIGKFSVYNVLASMLTCFIKGISIDSMIHTVQHIDGIDGRFETVQGGQPFTVIVDYSHTADSLENALLTIKEFAKGRVITVVGCGGDRDRTKRPVMAKTAVKYSDLTVLTSDNPRTEDPERILMDMEAGVRGASYEKIVDRSEAINFAVREAEDHDIILIAGKGHETYQIMGTDKIDFDDRKVAKNAIKERLGS</sequence>
<evidence type="ECO:0000256" key="13">
    <source>
        <dbReference type="ARBA" id="ARBA00050251"/>
    </source>
</evidence>
<dbReference type="NCBIfam" id="NF001126">
    <property type="entry name" value="PRK00139.1-4"/>
    <property type="match status" value="1"/>
</dbReference>
<comment type="pathway">
    <text evidence="1 20 21">Cell wall biogenesis; peptidoglycan biosynthesis.</text>
</comment>
<dbReference type="EMBL" id="SLXK01000012">
    <property type="protein sequence ID" value="TCP29087.1"/>
    <property type="molecule type" value="Genomic_DNA"/>
</dbReference>
<dbReference type="NCBIfam" id="NF001124">
    <property type="entry name" value="PRK00139.1-2"/>
    <property type="match status" value="1"/>
</dbReference>
<dbReference type="SUPFAM" id="SSF53623">
    <property type="entry name" value="MurD-like peptide ligases, catalytic domain"/>
    <property type="match status" value="1"/>
</dbReference>
<dbReference type="InterPro" id="IPR036565">
    <property type="entry name" value="Mur-like_cat_sf"/>
</dbReference>
<dbReference type="Pfam" id="PF01225">
    <property type="entry name" value="Mur_ligase"/>
    <property type="match status" value="1"/>
</dbReference>
<dbReference type="PANTHER" id="PTHR23135">
    <property type="entry name" value="MUR LIGASE FAMILY MEMBER"/>
    <property type="match status" value="1"/>
</dbReference>
<feature type="binding site" evidence="20">
    <location>
        <position position="185"/>
    </location>
    <ligand>
        <name>UDP-N-acetyl-alpha-D-muramoyl-L-alanyl-D-glutamate</name>
        <dbReference type="ChEBI" id="CHEBI:83900"/>
    </ligand>
</feature>
<evidence type="ECO:0000256" key="9">
    <source>
        <dbReference type="ARBA" id="ARBA00022960"/>
    </source>
</evidence>
<keyword evidence="7 20" id="KW-0067">ATP-binding</keyword>
<dbReference type="PANTHER" id="PTHR23135:SF4">
    <property type="entry name" value="UDP-N-ACETYLMURAMOYL-L-ALANYL-D-GLUTAMATE--2,6-DIAMINOPIMELATE LIGASE MURE HOMOLOG, CHLOROPLASTIC"/>
    <property type="match status" value="1"/>
</dbReference>
<dbReference type="Gene3D" id="3.90.190.20">
    <property type="entry name" value="Mur ligase, C-terminal domain"/>
    <property type="match status" value="1"/>
</dbReference>
<evidence type="ECO:0000256" key="6">
    <source>
        <dbReference type="ARBA" id="ARBA00022741"/>
    </source>
</evidence>
<feature type="binding site" evidence="20">
    <location>
        <position position="177"/>
    </location>
    <ligand>
        <name>UDP-N-acetyl-alpha-D-muramoyl-L-alanyl-D-glutamate</name>
        <dbReference type="ChEBI" id="CHEBI:83900"/>
    </ligand>
</feature>
<keyword evidence="5 20" id="KW-0132">Cell division</keyword>
<dbReference type="AlphaFoldDB" id="A0A4R2P3C2"/>
<dbReference type="InterPro" id="IPR005761">
    <property type="entry name" value="UDP-N-AcMur-Glu-dNH2Pim_ligase"/>
</dbReference>
<dbReference type="FunFam" id="3.40.1390.10:FF:000005">
    <property type="entry name" value="UDP-N-acetylmuramoyl-L-alanyl-D-glutamate--2,6-diaminopimelate ligase"/>
    <property type="match status" value="1"/>
</dbReference>
<evidence type="ECO:0000256" key="10">
    <source>
        <dbReference type="ARBA" id="ARBA00022984"/>
    </source>
</evidence>
<evidence type="ECO:0000256" key="20">
    <source>
        <dbReference type="HAMAP-Rule" id="MF_00208"/>
    </source>
</evidence>
<comment type="catalytic activity">
    <reaction evidence="13 20">
        <text>UDP-N-acetyl-alpha-D-muramoyl-L-alanyl-D-glutamate + meso-2,6-diaminopimelate + ATP = UDP-N-acetyl-alpha-D-muramoyl-L-alanyl-gamma-D-glutamyl-meso-2,6-diaminopimelate + ADP + phosphate + H(+)</text>
        <dbReference type="Rhea" id="RHEA:23676"/>
        <dbReference type="ChEBI" id="CHEBI:15378"/>
        <dbReference type="ChEBI" id="CHEBI:30616"/>
        <dbReference type="ChEBI" id="CHEBI:43474"/>
        <dbReference type="ChEBI" id="CHEBI:57791"/>
        <dbReference type="ChEBI" id="CHEBI:83900"/>
        <dbReference type="ChEBI" id="CHEBI:83905"/>
        <dbReference type="ChEBI" id="CHEBI:456216"/>
        <dbReference type="EC" id="6.3.2.13"/>
    </reaction>
</comment>
<dbReference type="GO" id="GO:0008360">
    <property type="term" value="P:regulation of cell shape"/>
    <property type="evidence" value="ECO:0007669"/>
    <property type="project" value="UniProtKB-KW"/>
</dbReference>